<dbReference type="GO" id="GO:0003700">
    <property type="term" value="F:DNA-binding transcription factor activity"/>
    <property type="evidence" value="ECO:0007669"/>
    <property type="project" value="InterPro"/>
</dbReference>
<dbReference type="InterPro" id="IPR020449">
    <property type="entry name" value="Tscrpt_reg_AraC-type_HTH"/>
</dbReference>
<sequence length="769" mass="89307">MNILPMYKSRKYLFRLLLSISVVTVIFLTVSSSLLYYTSENKMLQMQQQADLKVLSQIKYNIDNLNETVKNITVSTYMDPDVVYLLNTSVMDKGELAQKLNRLEKTVSGSMFLQSITIYNANTKCYYSTQSSIKCSDDGMNGLLSSYIKSHKEIPRLKFIPISGEQAKSPVFSMFIYEELTDSKLIVTLKPSWLFDNISNLNHVDSEQQGAIFVTDKSGTPLLETTMSTPIPLDEYREVIRNRAEAGVDQDYLIHESSGDKFILSFTSSSQSDWIIASVQPYHVVLGKLHEMRKISLMIISVVLILSIAVSFLIAYRLYRPIENMLQQMFGKRLRGVEKRSDLDELKLITNEYQDAMHKLVKLEKEEYSQRDQLKTFALRRLISDASLLTPQEIQQIQWDIDLHHKLRLCVLLIDDLENFERQSSDSDKRLYKFAIANITKEILARDLHCEIVPMQNDHFVLLLGEAHEGSSMHLDNLKGILQELQQTINAYYRISLSISIGDETKEYSQLSRQYGQVLENASYRIIYGKSCIITSDLVERNKENNGHFQFPADVEKKISESIKSGQSHKFREQLEALFHQLESLHYNNIMYSVFHLLAILNQAVGDMNNRSVRQVNLDFKYQYQQLLKQESLQAMFNMFSDIFEEIHHQRSQDFKMQSNQILIDTIKEMIEEQYEDVNLSLQSIATAMKLSSAHVSKQFRQQESMSISEYINEVRLRNALTLLENKDYSISRIMEMVGYSNESYFFKLFKKKFGTTPKEYRFKKVIEE</sequence>
<evidence type="ECO:0000313" key="7">
    <source>
        <dbReference type="Proteomes" id="UP001139347"/>
    </source>
</evidence>
<dbReference type="PANTHER" id="PTHR43280:SF28">
    <property type="entry name" value="HTH-TYPE TRANSCRIPTIONAL ACTIVATOR RHAS"/>
    <property type="match status" value="1"/>
</dbReference>
<keyword evidence="7" id="KW-1185">Reference proteome</keyword>
<dbReference type="InterPro" id="IPR018060">
    <property type="entry name" value="HTH_AraC"/>
</dbReference>
<feature type="domain" description="HTH araC/xylS-type" evidence="5">
    <location>
        <begin position="665"/>
        <end position="764"/>
    </location>
</feature>
<evidence type="ECO:0000256" key="4">
    <source>
        <dbReference type="SAM" id="Phobius"/>
    </source>
</evidence>
<keyword evidence="2" id="KW-0238">DNA-binding</keyword>
<dbReference type="EMBL" id="JALIRP010000003">
    <property type="protein sequence ID" value="MCJ8011806.1"/>
    <property type="molecule type" value="Genomic_DNA"/>
</dbReference>
<keyword evidence="1" id="KW-0805">Transcription regulation</keyword>
<dbReference type="InterPro" id="IPR009057">
    <property type="entry name" value="Homeodomain-like_sf"/>
</dbReference>
<gene>
    <name evidence="6" type="ORF">MUG84_08630</name>
</gene>
<dbReference type="GO" id="GO:0043565">
    <property type="term" value="F:sequence-specific DNA binding"/>
    <property type="evidence" value="ECO:0007669"/>
    <property type="project" value="InterPro"/>
</dbReference>
<keyword evidence="4" id="KW-1133">Transmembrane helix</keyword>
<dbReference type="PRINTS" id="PR00032">
    <property type="entry name" value="HTHARAC"/>
</dbReference>
<keyword evidence="3" id="KW-0804">Transcription</keyword>
<protein>
    <submittedName>
        <fullName evidence="6">Helix-turn-helix domain-containing protein</fullName>
    </submittedName>
</protein>
<feature type="transmembrane region" description="Helical" evidence="4">
    <location>
        <begin position="12"/>
        <end position="37"/>
    </location>
</feature>
<dbReference type="RefSeq" id="WP_244723724.1">
    <property type="nucleotide sequence ID" value="NZ_JALIRP010000003.1"/>
</dbReference>
<evidence type="ECO:0000256" key="2">
    <source>
        <dbReference type="ARBA" id="ARBA00023125"/>
    </source>
</evidence>
<keyword evidence="4" id="KW-0812">Transmembrane</keyword>
<dbReference type="PANTHER" id="PTHR43280">
    <property type="entry name" value="ARAC-FAMILY TRANSCRIPTIONAL REGULATOR"/>
    <property type="match status" value="1"/>
</dbReference>
<dbReference type="Gene3D" id="1.10.10.60">
    <property type="entry name" value="Homeodomain-like"/>
    <property type="match status" value="2"/>
</dbReference>
<evidence type="ECO:0000259" key="5">
    <source>
        <dbReference type="PROSITE" id="PS01124"/>
    </source>
</evidence>
<dbReference type="Proteomes" id="UP001139347">
    <property type="component" value="Unassembled WGS sequence"/>
</dbReference>
<comment type="caution">
    <text evidence="6">The sequence shown here is derived from an EMBL/GenBank/DDBJ whole genome shotgun (WGS) entry which is preliminary data.</text>
</comment>
<dbReference type="SUPFAM" id="SSF46689">
    <property type="entry name" value="Homeodomain-like"/>
    <property type="match status" value="1"/>
</dbReference>
<proteinExistence type="predicted"/>
<feature type="transmembrane region" description="Helical" evidence="4">
    <location>
        <begin position="297"/>
        <end position="319"/>
    </location>
</feature>
<name>A0A9X2B204_9BACL</name>
<evidence type="ECO:0000256" key="1">
    <source>
        <dbReference type="ARBA" id="ARBA00023015"/>
    </source>
</evidence>
<evidence type="ECO:0000256" key="3">
    <source>
        <dbReference type="ARBA" id="ARBA00023163"/>
    </source>
</evidence>
<evidence type="ECO:0000313" key="6">
    <source>
        <dbReference type="EMBL" id="MCJ8011806.1"/>
    </source>
</evidence>
<dbReference type="SMART" id="SM00342">
    <property type="entry name" value="HTH_ARAC"/>
    <property type="match status" value="1"/>
</dbReference>
<dbReference type="Pfam" id="PF12833">
    <property type="entry name" value="HTH_18"/>
    <property type="match status" value="1"/>
</dbReference>
<dbReference type="AlphaFoldDB" id="A0A9X2B204"/>
<reference evidence="6" key="1">
    <citation type="submission" date="2022-04" db="EMBL/GenBank/DDBJ databases">
        <title>Paenibacillus mangrovi sp. nov., a novel endophytic bacterium isolated from bark of Kandelia candel.</title>
        <authorList>
            <person name="Tuo L."/>
        </authorList>
    </citation>
    <scope>NUCLEOTIDE SEQUENCE</scope>
    <source>
        <strain evidence="6">KQZ6P-2</strain>
    </source>
</reference>
<keyword evidence="4" id="KW-0472">Membrane</keyword>
<organism evidence="6 7">
    <name type="scientific">Paenibacillus mangrovi</name>
    <dbReference type="NCBI Taxonomy" id="2931978"/>
    <lineage>
        <taxon>Bacteria</taxon>
        <taxon>Bacillati</taxon>
        <taxon>Bacillota</taxon>
        <taxon>Bacilli</taxon>
        <taxon>Bacillales</taxon>
        <taxon>Paenibacillaceae</taxon>
        <taxon>Paenibacillus</taxon>
    </lineage>
</organism>
<dbReference type="PROSITE" id="PS01124">
    <property type="entry name" value="HTH_ARAC_FAMILY_2"/>
    <property type="match status" value="1"/>
</dbReference>
<accession>A0A9X2B204</accession>